<evidence type="ECO:0000256" key="7">
    <source>
        <dbReference type="RuleBase" id="RU000461"/>
    </source>
</evidence>
<evidence type="ECO:0000256" key="3">
    <source>
        <dbReference type="ARBA" id="ARBA00022723"/>
    </source>
</evidence>
<reference evidence="8 9" key="1">
    <citation type="submission" date="2017-09" db="EMBL/GenBank/DDBJ databases">
        <title>Sequencing the genomes of two abundant thermophiles in Great Basin hot springs: Thermocrinis jamiesonii and novel Chloroflexi Thermoflexus hugenholtzii.</title>
        <authorList>
            <person name="Hedlund B."/>
        </authorList>
    </citation>
    <scope>NUCLEOTIDE SEQUENCE [LARGE SCALE GENOMIC DNA]</scope>
    <source>
        <strain evidence="8 9">G233</strain>
    </source>
</reference>
<keyword evidence="6 7" id="KW-0503">Monooxygenase</keyword>
<keyword evidence="5 7" id="KW-0408">Iron</keyword>
<evidence type="ECO:0000313" key="8">
    <source>
        <dbReference type="EMBL" id="PFG73108.1"/>
    </source>
</evidence>
<dbReference type="GO" id="GO:0020037">
    <property type="term" value="F:heme binding"/>
    <property type="evidence" value="ECO:0007669"/>
    <property type="project" value="InterPro"/>
</dbReference>
<dbReference type="GO" id="GO:0016705">
    <property type="term" value="F:oxidoreductase activity, acting on paired donors, with incorporation or reduction of molecular oxygen"/>
    <property type="evidence" value="ECO:0007669"/>
    <property type="project" value="InterPro"/>
</dbReference>
<dbReference type="PANTHER" id="PTHR46696">
    <property type="entry name" value="P450, PUTATIVE (EUROFUNG)-RELATED"/>
    <property type="match status" value="1"/>
</dbReference>
<dbReference type="GO" id="GO:0005506">
    <property type="term" value="F:iron ion binding"/>
    <property type="evidence" value="ECO:0007669"/>
    <property type="project" value="InterPro"/>
</dbReference>
<dbReference type="InterPro" id="IPR017972">
    <property type="entry name" value="Cyt_P450_CS"/>
</dbReference>
<dbReference type="InterPro" id="IPR036396">
    <property type="entry name" value="Cyt_P450_sf"/>
</dbReference>
<dbReference type="PRINTS" id="PR00359">
    <property type="entry name" value="BP450"/>
</dbReference>
<evidence type="ECO:0000313" key="9">
    <source>
        <dbReference type="Proteomes" id="UP000223071"/>
    </source>
</evidence>
<dbReference type="Pfam" id="PF00067">
    <property type="entry name" value="p450"/>
    <property type="match status" value="1"/>
</dbReference>
<name>A0A2A9HBH3_TEPT2</name>
<dbReference type="Gene3D" id="1.10.630.10">
    <property type="entry name" value="Cytochrome P450"/>
    <property type="match status" value="1"/>
</dbReference>
<dbReference type="PANTHER" id="PTHR46696:SF1">
    <property type="entry name" value="CYTOCHROME P450 YJIB-RELATED"/>
    <property type="match status" value="1"/>
</dbReference>
<dbReference type="PRINTS" id="PR00385">
    <property type="entry name" value="P450"/>
</dbReference>
<dbReference type="SUPFAM" id="SSF48264">
    <property type="entry name" value="Cytochrome P450"/>
    <property type="match status" value="1"/>
</dbReference>
<keyword evidence="9" id="KW-1185">Reference proteome</keyword>
<dbReference type="RefSeq" id="WP_098502584.1">
    <property type="nucleotide sequence ID" value="NZ_PDJQ01000001.1"/>
</dbReference>
<comment type="caution">
    <text evidence="8">The sequence shown here is derived from an EMBL/GenBank/DDBJ whole genome shotgun (WGS) entry which is preliminary data.</text>
</comment>
<dbReference type="AlphaFoldDB" id="A0A2A9HBH3"/>
<sequence>MVAAPNVNDPAFLENPFPSYELGRAMSPLVLPDRGLAMVFGYDDCVGILKDWETWSSRFPPPPDVADPPEPTMLNSDPPRHTRLRSLVNQAFTPRMVEQLEPRIREITRELLEPALEAEACDLVAALAYPLPVIVIAEILGIPPEDRAQFKEWSDEVVASLGTGFGSGRQIRAEVFEEMREYFTRMTEERRRHPRNDLISGLVEAEQDGERLTFTDLLQMLILLLVAGNETTTNLISNAMLSFMEHRDELAKVEANPALIPSALEEVLRFNSPVQATARRPTRDVELRGRTIPAGMVTLVWLAAANRDPEQFPEPLRFDVTRSPNRHLAFGMGIHFCLGAPLARLEARVAYEELLGAATGFERTTEGPLPRVPTFFMRGVLELPIAFRRR</sequence>
<dbReference type="FunFam" id="1.10.630.10:FF:000018">
    <property type="entry name" value="Cytochrome P450 monooxygenase"/>
    <property type="match status" value="1"/>
</dbReference>
<evidence type="ECO:0000256" key="1">
    <source>
        <dbReference type="ARBA" id="ARBA00010617"/>
    </source>
</evidence>
<dbReference type="GO" id="GO:0004497">
    <property type="term" value="F:monooxygenase activity"/>
    <property type="evidence" value="ECO:0007669"/>
    <property type="project" value="UniProtKB-KW"/>
</dbReference>
<dbReference type="Proteomes" id="UP000223071">
    <property type="component" value="Unassembled WGS sequence"/>
</dbReference>
<gene>
    <name evidence="8" type="ORF">A9A59_0302</name>
</gene>
<evidence type="ECO:0000256" key="4">
    <source>
        <dbReference type="ARBA" id="ARBA00023002"/>
    </source>
</evidence>
<comment type="similarity">
    <text evidence="1 7">Belongs to the cytochrome P450 family.</text>
</comment>
<keyword evidence="4 7" id="KW-0560">Oxidoreductase</keyword>
<organism evidence="8 9">
    <name type="scientific">Tepidiforma thermophila (strain KCTC 52669 / CGMCC 1.13589 / G233)</name>
    <dbReference type="NCBI Taxonomy" id="2761530"/>
    <lineage>
        <taxon>Bacteria</taxon>
        <taxon>Bacillati</taxon>
        <taxon>Chloroflexota</taxon>
        <taxon>Tepidiformia</taxon>
        <taxon>Tepidiformales</taxon>
        <taxon>Tepidiformaceae</taxon>
        <taxon>Tepidiforma</taxon>
    </lineage>
</organism>
<dbReference type="PROSITE" id="PS00086">
    <property type="entry name" value="CYTOCHROME_P450"/>
    <property type="match status" value="1"/>
</dbReference>
<proteinExistence type="inferred from homology"/>
<evidence type="ECO:0000256" key="2">
    <source>
        <dbReference type="ARBA" id="ARBA00022617"/>
    </source>
</evidence>
<evidence type="ECO:0000256" key="5">
    <source>
        <dbReference type="ARBA" id="ARBA00023004"/>
    </source>
</evidence>
<accession>A0A2A9HBH3</accession>
<protein>
    <submittedName>
        <fullName evidence="8">Cytochrome P450</fullName>
    </submittedName>
</protein>
<dbReference type="EMBL" id="PDJQ01000001">
    <property type="protein sequence ID" value="PFG73108.1"/>
    <property type="molecule type" value="Genomic_DNA"/>
</dbReference>
<evidence type="ECO:0000256" key="6">
    <source>
        <dbReference type="ARBA" id="ARBA00023033"/>
    </source>
</evidence>
<dbReference type="CDD" id="cd11032">
    <property type="entry name" value="P450_EryK-like"/>
    <property type="match status" value="1"/>
</dbReference>
<keyword evidence="3 7" id="KW-0479">Metal-binding</keyword>
<dbReference type="InterPro" id="IPR002397">
    <property type="entry name" value="Cyt_P450_B"/>
</dbReference>
<keyword evidence="2 7" id="KW-0349">Heme</keyword>
<dbReference type="InterPro" id="IPR001128">
    <property type="entry name" value="Cyt_P450"/>
</dbReference>